<dbReference type="InterPro" id="IPR001296">
    <property type="entry name" value="Glyco_trans_1"/>
</dbReference>
<dbReference type="CDD" id="cd03801">
    <property type="entry name" value="GT4_PimA-like"/>
    <property type="match status" value="1"/>
</dbReference>
<evidence type="ECO:0000259" key="2">
    <source>
        <dbReference type="Pfam" id="PF00534"/>
    </source>
</evidence>
<feature type="domain" description="Glycosyl transferase family 1" evidence="2">
    <location>
        <begin position="162"/>
        <end position="325"/>
    </location>
</feature>
<evidence type="ECO:0000256" key="1">
    <source>
        <dbReference type="ARBA" id="ARBA00022679"/>
    </source>
</evidence>
<evidence type="ECO:0000313" key="3">
    <source>
        <dbReference type="EMBL" id="MTB72401.1"/>
    </source>
</evidence>
<dbReference type="Proteomes" id="UP000431092">
    <property type="component" value="Unassembled WGS sequence"/>
</dbReference>
<dbReference type="SUPFAM" id="SSF53756">
    <property type="entry name" value="UDP-Glycosyltransferase/glycogen phosphorylase"/>
    <property type="match status" value="1"/>
</dbReference>
<comment type="caution">
    <text evidence="3">The sequence shown here is derived from an EMBL/GenBank/DDBJ whole genome shotgun (WGS) entry which is preliminary data.</text>
</comment>
<protein>
    <submittedName>
        <fullName evidence="3">Glycosyltransferase</fullName>
    </submittedName>
</protein>
<gene>
    <name evidence="3" type="ORF">GGG17_10555</name>
</gene>
<keyword evidence="4" id="KW-1185">Reference proteome</keyword>
<evidence type="ECO:0000313" key="4">
    <source>
        <dbReference type="Proteomes" id="UP000431092"/>
    </source>
</evidence>
<reference evidence="3 4" key="1">
    <citation type="submission" date="2019-11" db="EMBL/GenBank/DDBJ databases">
        <title>Whole genome sequencing identifies a novel species of the genus Arsenicicoccus isolated from human blood.</title>
        <authorList>
            <person name="Jeong J.H."/>
            <person name="Kweon O.J."/>
            <person name="Kim H.R."/>
            <person name="Kim T.-H."/>
            <person name="Ha S.-M."/>
            <person name="Lee M.-K."/>
        </authorList>
    </citation>
    <scope>NUCLEOTIDE SEQUENCE [LARGE SCALE GENOMIC DNA]</scope>
    <source>
        <strain evidence="3 4">MKL-02</strain>
    </source>
</reference>
<dbReference type="Pfam" id="PF00534">
    <property type="entry name" value="Glycos_transf_1"/>
    <property type="match status" value="1"/>
</dbReference>
<accession>A0A6I3IVQ3</accession>
<dbReference type="EMBL" id="WLVL01000039">
    <property type="protein sequence ID" value="MTB72401.1"/>
    <property type="molecule type" value="Genomic_DNA"/>
</dbReference>
<organism evidence="3 4">
    <name type="scientific">Arsenicicoccus cauae</name>
    <dbReference type="NCBI Taxonomy" id="2663847"/>
    <lineage>
        <taxon>Bacteria</taxon>
        <taxon>Bacillati</taxon>
        <taxon>Actinomycetota</taxon>
        <taxon>Actinomycetes</taxon>
        <taxon>Micrococcales</taxon>
        <taxon>Intrasporangiaceae</taxon>
        <taxon>Arsenicicoccus</taxon>
    </lineage>
</organism>
<sequence length="366" mass="37908">MGELPHRPVGVTSVGFVIPDLGRPSGGSTYDDQVVRAWPPEGPPVHPIAVPHPTPPDTLAVALRRHPVTLVDGLVGSEHPDVLAEAAEDGHAVVLLVHLPRPADSGLTDDDRERLAGLEAAALRTSQGVVVPSRWAAADLERRYGVAGAVVAVPGVAPAPLSEPHRVPVIVQVGAIGPLKNQLLTAEALLASGDLGLCVRFVGPVLDQPYADRLAESLRPLGSRAQVHPGTDAAGVAALLAEAHLVVSVATTETYGLTVTEGLARGLPALVGRGTGAEEALAAALSDPQDLPGAAVATDDPQELTIALRTFVQDSTTRARWRAAAEVARGRLPRWDDTARTIAAACGQRMTSSVQTSSPSTNLREG</sequence>
<proteinExistence type="predicted"/>
<dbReference type="AlphaFoldDB" id="A0A6I3IVQ3"/>
<dbReference type="Gene3D" id="3.40.50.2000">
    <property type="entry name" value="Glycogen Phosphorylase B"/>
    <property type="match status" value="1"/>
</dbReference>
<name>A0A6I3IVQ3_9MICO</name>
<keyword evidence="1 3" id="KW-0808">Transferase</keyword>
<dbReference type="GO" id="GO:0016757">
    <property type="term" value="F:glycosyltransferase activity"/>
    <property type="evidence" value="ECO:0007669"/>
    <property type="project" value="InterPro"/>
</dbReference>